<comment type="caution">
    <text evidence="2">The sequence shown here is derived from an EMBL/GenBank/DDBJ whole genome shotgun (WGS) entry which is preliminary data.</text>
</comment>
<keyword evidence="1" id="KW-0732">Signal</keyword>
<evidence type="ECO:0000256" key="1">
    <source>
        <dbReference type="SAM" id="SignalP"/>
    </source>
</evidence>
<evidence type="ECO:0000313" key="2">
    <source>
        <dbReference type="EMBL" id="NLR63570.1"/>
    </source>
</evidence>
<evidence type="ECO:0000313" key="3">
    <source>
        <dbReference type="Proteomes" id="UP000570474"/>
    </source>
</evidence>
<feature type="chain" id="PRO_5032698252" evidence="1">
    <location>
        <begin position="19"/>
        <end position="231"/>
    </location>
</feature>
<accession>A0A847RBY1</accession>
<feature type="signal peptide" evidence="1">
    <location>
        <begin position="1"/>
        <end position="18"/>
    </location>
</feature>
<name>A0A847RBY1_9BACT</name>
<organism evidence="2 3">
    <name type="scientific">Chitinophaga varians</name>
    <dbReference type="NCBI Taxonomy" id="2202339"/>
    <lineage>
        <taxon>Bacteria</taxon>
        <taxon>Pseudomonadati</taxon>
        <taxon>Bacteroidota</taxon>
        <taxon>Chitinophagia</taxon>
        <taxon>Chitinophagales</taxon>
        <taxon>Chitinophagaceae</taxon>
        <taxon>Chitinophaga</taxon>
    </lineage>
</organism>
<dbReference type="Proteomes" id="UP000570474">
    <property type="component" value="Unassembled WGS sequence"/>
</dbReference>
<keyword evidence="3" id="KW-1185">Reference proteome</keyword>
<sequence>MKYIGALMLLLTGMQVRAQFGIIQDKDGYTNVREGAGISRKIADKVLNGEIVYAWEREGEWCDINYRRNGEIQGGFVHSSRIKMLEDVFEKIKVRRQDETNAVFQQDSVTVMFTTRPFVEKAHQIGRDKSDSNYPIVNKIDGKEFYGCDGGLPTHEYNTFTIQIGNRAVVVPDKAIRDLYQPNPELTVVYYDRKNDRLYITATNSDGAGSYEVLLQFDHGVYTKRAIFYGF</sequence>
<dbReference type="RefSeq" id="WP_168869564.1">
    <property type="nucleotide sequence ID" value="NZ_JABAIA010000001.1"/>
</dbReference>
<dbReference type="EMBL" id="JABAIA010000001">
    <property type="protein sequence ID" value="NLR63570.1"/>
    <property type="molecule type" value="Genomic_DNA"/>
</dbReference>
<dbReference type="Gene3D" id="2.30.30.40">
    <property type="entry name" value="SH3 Domains"/>
    <property type="match status" value="1"/>
</dbReference>
<protein>
    <submittedName>
        <fullName evidence="2">SH3 domain-containing protein</fullName>
    </submittedName>
</protein>
<reference evidence="2 3" key="1">
    <citation type="submission" date="2020-04" db="EMBL/GenBank/DDBJ databases">
        <authorList>
            <person name="Yin C."/>
        </authorList>
    </citation>
    <scope>NUCLEOTIDE SEQUENCE [LARGE SCALE GENOMIC DNA]</scope>
    <source>
        <strain evidence="2 3">Ae27</strain>
    </source>
</reference>
<dbReference type="AlphaFoldDB" id="A0A847RBY1"/>
<gene>
    <name evidence="2" type="ORF">HGH92_04545</name>
</gene>
<proteinExistence type="predicted"/>